<evidence type="ECO:0000313" key="2">
    <source>
        <dbReference type="Proteomes" id="UP000046393"/>
    </source>
</evidence>
<feature type="signal peptide" evidence="1">
    <location>
        <begin position="1"/>
        <end position="22"/>
    </location>
</feature>
<organism evidence="2 3">
    <name type="scientific">Syphacia muris</name>
    <dbReference type="NCBI Taxonomy" id="451379"/>
    <lineage>
        <taxon>Eukaryota</taxon>
        <taxon>Metazoa</taxon>
        <taxon>Ecdysozoa</taxon>
        <taxon>Nematoda</taxon>
        <taxon>Chromadorea</taxon>
        <taxon>Rhabditida</taxon>
        <taxon>Spirurina</taxon>
        <taxon>Oxyuridomorpha</taxon>
        <taxon>Oxyuroidea</taxon>
        <taxon>Oxyuridae</taxon>
        <taxon>Syphacia</taxon>
    </lineage>
</organism>
<reference evidence="3" key="1">
    <citation type="submission" date="2017-02" db="UniProtKB">
        <authorList>
            <consortium name="WormBaseParasite"/>
        </authorList>
    </citation>
    <scope>IDENTIFICATION</scope>
</reference>
<feature type="chain" id="PRO_5005893655" evidence="1">
    <location>
        <begin position="23"/>
        <end position="87"/>
    </location>
</feature>
<keyword evidence="2" id="KW-1185">Reference proteome</keyword>
<accession>A0A0N5AUS6</accession>
<sequence>MVRVTTLIFEVSVLIIVWRGKGAVEDSNVGETKESMREKADPFWMYGQGRRQSPPSPQLYYSLYLILVSFLPKSPAATAAAAATAMD</sequence>
<keyword evidence="1" id="KW-0732">Signal</keyword>
<protein>
    <submittedName>
        <fullName evidence="3">Uncharacterized protein</fullName>
    </submittedName>
</protein>
<evidence type="ECO:0000313" key="3">
    <source>
        <dbReference type="WBParaSite" id="SMUV_0000861901-mRNA-1"/>
    </source>
</evidence>
<evidence type="ECO:0000256" key="1">
    <source>
        <dbReference type="SAM" id="SignalP"/>
    </source>
</evidence>
<dbReference type="WBParaSite" id="SMUV_0000861901-mRNA-1">
    <property type="protein sequence ID" value="SMUV_0000861901-mRNA-1"/>
    <property type="gene ID" value="SMUV_0000861901"/>
</dbReference>
<proteinExistence type="predicted"/>
<name>A0A0N5AUS6_9BILA</name>
<dbReference type="Proteomes" id="UP000046393">
    <property type="component" value="Unplaced"/>
</dbReference>
<dbReference type="AlphaFoldDB" id="A0A0N5AUS6"/>